<keyword evidence="2" id="KW-1185">Reference proteome</keyword>
<dbReference type="Proteomes" id="UP000796880">
    <property type="component" value="Unassembled WGS sequence"/>
</dbReference>
<comment type="caution">
    <text evidence="1">The sequence shown here is derived from an EMBL/GenBank/DDBJ whole genome shotgun (WGS) entry which is preliminary data.</text>
</comment>
<name>A0A8K0DUJ0_9ROSA</name>
<dbReference type="EMBL" id="VOIH02000010">
    <property type="protein sequence ID" value="KAF3434493.1"/>
    <property type="molecule type" value="Genomic_DNA"/>
</dbReference>
<gene>
    <name evidence="1" type="ORF">FNV43_RR21578</name>
</gene>
<evidence type="ECO:0000313" key="1">
    <source>
        <dbReference type="EMBL" id="KAF3434493.1"/>
    </source>
</evidence>
<accession>A0A8K0DUJ0</accession>
<proteinExistence type="predicted"/>
<protein>
    <submittedName>
        <fullName evidence="1">Uncharacterized protein</fullName>
    </submittedName>
</protein>
<evidence type="ECO:0000313" key="2">
    <source>
        <dbReference type="Proteomes" id="UP000796880"/>
    </source>
</evidence>
<reference evidence="1" key="1">
    <citation type="submission" date="2020-03" db="EMBL/GenBank/DDBJ databases">
        <title>A high-quality chromosome-level genome assembly of a woody plant with both climbing and erect habits, Rhamnella rubrinervis.</title>
        <authorList>
            <person name="Lu Z."/>
            <person name="Yang Y."/>
            <person name="Zhu X."/>
            <person name="Sun Y."/>
        </authorList>
    </citation>
    <scope>NUCLEOTIDE SEQUENCE</scope>
    <source>
        <strain evidence="1">BYM</strain>
        <tissue evidence="1">Leaf</tissue>
    </source>
</reference>
<organism evidence="1 2">
    <name type="scientific">Rhamnella rubrinervis</name>
    <dbReference type="NCBI Taxonomy" id="2594499"/>
    <lineage>
        <taxon>Eukaryota</taxon>
        <taxon>Viridiplantae</taxon>
        <taxon>Streptophyta</taxon>
        <taxon>Embryophyta</taxon>
        <taxon>Tracheophyta</taxon>
        <taxon>Spermatophyta</taxon>
        <taxon>Magnoliopsida</taxon>
        <taxon>eudicotyledons</taxon>
        <taxon>Gunneridae</taxon>
        <taxon>Pentapetalae</taxon>
        <taxon>rosids</taxon>
        <taxon>fabids</taxon>
        <taxon>Rosales</taxon>
        <taxon>Rhamnaceae</taxon>
        <taxon>rhamnoid group</taxon>
        <taxon>Rhamneae</taxon>
        <taxon>Rhamnella</taxon>
    </lineage>
</organism>
<sequence>MRPDMVSDAVDSMAIGTFEFETAFPWDSPASNAEFVVRLRNRFYLFLTAFMAHSWWGIRVRMSDWAYRALSLAFGASTRGNAIEECVHLLGYLDGAVAVTRLVGSDGGATVSRGFIESFVVPLDSVMPLRYGVRLNTSSTAFRVEGRRIRYTNEMGGPSLCFRHSIRFSHVRGEEITVRGSSIEDAVSLWSQMVVGSPDSCILCITGEFNGFANYRFRK</sequence>
<dbReference type="AlphaFoldDB" id="A0A8K0DUJ0"/>